<keyword evidence="2" id="KW-1185">Reference proteome</keyword>
<name>A0ACC2NV84_9HYME</name>
<reference evidence="1" key="1">
    <citation type="submission" date="2023-04" db="EMBL/GenBank/DDBJ databases">
        <title>A chromosome-level genome assembly of the parasitoid wasp Eretmocerus hayati.</title>
        <authorList>
            <person name="Zhong Y."/>
            <person name="Liu S."/>
            <person name="Liu Y."/>
        </authorList>
    </citation>
    <scope>NUCLEOTIDE SEQUENCE</scope>
    <source>
        <strain evidence="1">ZJU_SS_LIU_2023</strain>
    </source>
</reference>
<gene>
    <name evidence="1" type="ORF">QAD02_010472</name>
</gene>
<dbReference type="Proteomes" id="UP001239111">
    <property type="component" value="Chromosome 2"/>
</dbReference>
<protein>
    <submittedName>
        <fullName evidence="1">Uncharacterized protein</fullName>
    </submittedName>
</protein>
<accession>A0ACC2NV84</accession>
<evidence type="ECO:0000313" key="2">
    <source>
        <dbReference type="Proteomes" id="UP001239111"/>
    </source>
</evidence>
<dbReference type="EMBL" id="CM056742">
    <property type="protein sequence ID" value="KAJ8674686.1"/>
    <property type="molecule type" value="Genomic_DNA"/>
</dbReference>
<organism evidence="1 2">
    <name type="scientific">Eretmocerus hayati</name>
    <dbReference type="NCBI Taxonomy" id="131215"/>
    <lineage>
        <taxon>Eukaryota</taxon>
        <taxon>Metazoa</taxon>
        <taxon>Ecdysozoa</taxon>
        <taxon>Arthropoda</taxon>
        <taxon>Hexapoda</taxon>
        <taxon>Insecta</taxon>
        <taxon>Pterygota</taxon>
        <taxon>Neoptera</taxon>
        <taxon>Endopterygota</taxon>
        <taxon>Hymenoptera</taxon>
        <taxon>Apocrita</taxon>
        <taxon>Proctotrupomorpha</taxon>
        <taxon>Chalcidoidea</taxon>
        <taxon>Aphelinidae</taxon>
        <taxon>Aphelininae</taxon>
        <taxon>Eretmocerus</taxon>
    </lineage>
</organism>
<evidence type="ECO:0000313" key="1">
    <source>
        <dbReference type="EMBL" id="KAJ8674686.1"/>
    </source>
</evidence>
<comment type="caution">
    <text evidence="1">The sequence shown here is derived from an EMBL/GenBank/DDBJ whole genome shotgun (WGS) entry which is preliminary data.</text>
</comment>
<proteinExistence type="predicted"/>
<sequence length="177" mass="20046">MTSVNRTIKIDIDVNLEPRRPELGQKRYNMTKTDCDDGYYQAEQDQEQQQQYQERQLRPRQAAYDESSSGAADSAGEAYTRLRQQQPRLPQPSTSANMPAFIQEILKFQAQMPYDSVSNQISYDRIQPYVPEPAEYVASQQPQPGYPTPGPAPGNRRPVYANTPGLGQYSTVAPELQ</sequence>